<evidence type="ECO:0000256" key="1">
    <source>
        <dbReference type="SAM" id="Coils"/>
    </source>
</evidence>
<dbReference type="OrthoDB" id="197892at2759"/>
<dbReference type="InterPro" id="IPR045122">
    <property type="entry name" value="Csc1-like"/>
</dbReference>
<dbReference type="GO" id="GO:0005227">
    <property type="term" value="F:calcium-activated cation channel activity"/>
    <property type="evidence" value="ECO:0007669"/>
    <property type="project" value="InterPro"/>
</dbReference>
<keyword evidence="2" id="KW-1133">Transmembrane helix</keyword>
<feature type="transmembrane region" description="Helical" evidence="2">
    <location>
        <begin position="453"/>
        <end position="475"/>
    </location>
</feature>
<feature type="transmembrane region" description="Helical" evidence="2">
    <location>
        <begin position="179"/>
        <end position="198"/>
    </location>
</feature>
<keyword evidence="1" id="KW-0175">Coiled coil</keyword>
<name>A0A8S1M5B2_9CILI</name>
<evidence type="ECO:0000313" key="4">
    <source>
        <dbReference type="EMBL" id="CAD8074959.1"/>
    </source>
</evidence>
<dbReference type="InterPro" id="IPR027815">
    <property type="entry name" value="CSC1/OSCA1-like_cyt"/>
</dbReference>
<feature type="transmembrane region" description="Helical" evidence="2">
    <location>
        <begin position="496"/>
        <end position="513"/>
    </location>
</feature>
<comment type="caution">
    <text evidence="4">The sequence shown here is derived from an EMBL/GenBank/DDBJ whole genome shotgun (WGS) entry which is preliminary data.</text>
</comment>
<sequence>MQVSDQQTEQLLMTATLKNGQLEFYTSDQYDENMIPPYYQIAEQHQLASKVGIPKPYKEGEIVNICPCCKQQIHKIQIDFQRDEMAFSFLGSGYPLYFNFIKCCLMIVGVLFLTSGQYQLVSNLTSNDCEDLVIQVQHRYKEIQKQDSWSEQVHNYCLNDWIARSSLANKRFQTILTELPHYFNFSSVIFILIIIFFFRKSQLIIDNDCDIKENTPSDYTLIVKDIPKECRQQQLKEFFENQFNVEVMEIDYIFYANTLKELERELDVIVKLQKQALKNNENDLIMNLNEQKKQKQDQIKTEAQRIQQDYELFSGTAFLSFKYEDHKQMILKSSSYRTQQVISNIFFGCIIQEAKSLELNNTFIKVEQAPEPGDVIWDNIVHNDNRRFWVRLLGFTFSQIVIALFLITLLELAKIQALDASNVPATLVDVQTDQGVVQVSLPSQQKSKNMGSIIAALLTTFINSFVVGRLSNFLVGFESYETYSLYTVSLASKLSLMLFVNSAIIAFLASTIYTRNLFGPGGLIYTETYFFMTNAIIPPIVTLVDPNRIIKQLKLWWIKKFNQVVTQKELNDLYEHSEHLIELKYADIMKTLFITFFYTPLTPAGYITSFVGLALYYCAEKYVICNRMSVKHTPSIQLSILMTEMMEYLPIIYAAGYLIFNYQITGTTSYWAIASILVSFLSSVLPMQYFVESLFQQEEQDETTSFNEAKVNFSTSYSLQNPVNKYNNKPLETIQSQIKSKSQSQI</sequence>
<dbReference type="PANTHER" id="PTHR13018">
    <property type="entry name" value="PROBABLE MEMBRANE PROTEIN DUF221-RELATED"/>
    <property type="match status" value="1"/>
</dbReference>
<feature type="domain" description="CSC1/OSCA1-like cytosolic" evidence="3">
    <location>
        <begin position="218"/>
        <end position="379"/>
    </location>
</feature>
<keyword evidence="2" id="KW-0472">Membrane</keyword>
<dbReference type="EMBL" id="CAJJDN010000032">
    <property type="protein sequence ID" value="CAD8074959.1"/>
    <property type="molecule type" value="Genomic_DNA"/>
</dbReference>
<feature type="transmembrane region" description="Helical" evidence="2">
    <location>
        <begin position="645"/>
        <end position="664"/>
    </location>
</feature>
<gene>
    <name evidence="4" type="ORF">PSON_ATCC_30995.1.T0320364</name>
</gene>
<accession>A0A8S1M5B2</accession>
<evidence type="ECO:0000256" key="2">
    <source>
        <dbReference type="SAM" id="Phobius"/>
    </source>
</evidence>
<feature type="transmembrane region" description="Helical" evidence="2">
    <location>
        <begin position="94"/>
        <end position="114"/>
    </location>
</feature>
<dbReference type="Pfam" id="PF14703">
    <property type="entry name" value="PHM7_cyt"/>
    <property type="match status" value="1"/>
</dbReference>
<dbReference type="GO" id="GO:0005886">
    <property type="term" value="C:plasma membrane"/>
    <property type="evidence" value="ECO:0007669"/>
    <property type="project" value="TreeGrafter"/>
</dbReference>
<dbReference type="AlphaFoldDB" id="A0A8S1M5B2"/>
<protein>
    <recommendedName>
        <fullName evidence="3">CSC1/OSCA1-like cytosolic domain-containing protein</fullName>
    </recommendedName>
</protein>
<dbReference type="Proteomes" id="UP000692954">
    <property type="component" value="Unassembled WGS sequence"/>
</dbReference>
<proteinExistence type="predicted"/>
<feature type="transmembrane region" description="Helical" evidence="2">
    <location>
        <begin position="388"/>
        <end position="410"/>
    </location>
</feature>
<feature type="transmembrane region" description="Helical" evidence="2">
    <location>
        <begin position="670"/>
        <end position="691"/>
    </location>
</feature>
<feature type="coiled-coil region" evidence="1">
    <location>
        <begin position="245"/>
        <end position="309"/>
    </location>
</feature>
<evidence type="ECO:0000259" key="3">
    <source>
        <dbReference type="Pfam" id="PF14703"/>
    </source>
</evidence>
<organism evidence="4 5">
    <name type="scientific">Paramecium sonneborni</name>
    <dbReference type="NCBI Taxonomy" id="65129"/>
    <lineage>
        <taxon>Eukaryota</taxon>
        <taxon>Sar</taxon>
        <taxon>Alveolata</taxon>
        <taxon>Ciliophora</taxon>
        <taxon>Intramacronucleata</taxon>
        <taxon>Oligohymenophorea</taxon>
        <taxon>Peniculida</taxon>
        <taxon>Parameciidae</taxon>
        <taxon>Paramecium</taxon>
    </lineage>
</organism>
<dbReference type="PANTHER" id="PTHR13018:SF83">
    <property type="entry name" value="RRM DOMAIN-CONTAINING PROTEIN"/>
    <property type="match status" value="1"/>
</dbReference>
<evidence type="ECO:0000313" key="5">
    <source>
        <dbReference type="Proteomes" id="UP000692954"/>
    </source>
</evidence>
<reference evidence="4" key="1">
    <citation type="submission" date="2021-01" db="EMBL/GenBank/DDBJ databases">
        <authorList>
            <consortium name="Genoscope - CEA"/>
            <person name="William W."/>
        </authorList>
    </citation>
    <scope>NUCLEOTIDE SEQUENCE</scope>
</reference>
<keyword evidence="2" id="KW-0812">Transmembrane</keyword>
<keyword evidence="5" id="KW-1185">Reference proteome</keyword>